<keyword evidence="3" id="KW-1185">Reference proteome</keyword>
<gene>
    <name evidence="2" type="ORF">C3L33_21739</name>
</gene>
<dbReference type="InterPro" id="IPR052361">
    <property type="entry name" value="F-box_domain"/>
</dbReference>
<feature type="domain" description="F-box associated beta-propeller type 3" evidence="1">
    <location>
        <begin position="163"/>
        <end position="264"/>
    </location>
</feature>
<dbReference type="AlphaFoldDB" id="A0A6A4KDS4"/>
<reference evidence="2 3" key="1">
    <citation type="journal article" date="2019" name="Genome Biol. Evol.">
        <title>The Rhododendron genome and chromosomal organization provide insight into shared whole-genome duplications across the heath family (Ericaceae).</title>
        <authorList>
            <person name="Soza V.L."/>
            <person name="Lindsley D."/>
            <person name="Waalkes A."/>
            <person name="Ramage E."/>
            <person name="Patwardhan R.P."/>
            <person name="Burton J.N."/>
            <person name="Adey A."/>
            <person name="Kumar A."/>
            <person name="Qiu R."/>
            <person name="Shendure J."/>
            <person name="Hall B."/>
        </authorList>
    </citation>
    <scope>NUCLEOTIDE SEQUENCE [LARGE SCALE GENOMIC DNA]</scope>
    <source>
        <strain evidence="2">RSF 1966-606</strain>
    </source>
</reference>
<sequence length="287" mass="32634">MSTSELEMPFRLLRRGYSFCGTAWREFGGLLSLLCTDESDPVDKFCSIWIMKEYGVVDSWYKYARVDLTGGIASKGKRLKKRKLPDRYLLLDCPNFITSHLNQSLTSPKNSYHNLPLVTVRQCIAPTSPIRFGPPQEQIRLEHYKLFIDTGEEEDNTFDEYLEIPFPLYSRYCYVLQGYVKGLFCFELSEILLWNPSIRRSISLPKPGITENTHGLFSDYLGFGFDSQSNDYKVVRVVILCGGTRSEEVPLVEVYSLNSGLWKESSGAGNSFPRGSGLLYLECPAAC</sequence>
<dbReference type="NCBIfam" id="TIGR01640">
    <property type="entry name" value="F_box_assoc_1"/>
    <property type="match status" value="1"/>
</dbReference>
<name>A0A6A4KDS4_9ERIC</name>
<comment type="caution">
    <text evidence="2">The sequence shown here is derived from an EMBL/GenBank/DDBJ whole genome shotgun (WGS) entry which is preliminary data.</text>
</comment>
<dbReference type="InterPro" id="IPR013187">
    <property type="entry name" value="F-box-assoc_dom_typ3"/>
</dbReference>
<evidence type="ECO:0000259" key="1">
    <source>
        <dbReference type="Pfam" id="PF08268"/>
    </source>
</evidence>
<feature type="non-terminal residue" evidence="2">
    <location>
        <position position="1"/>
    </location>
</feature>
<dbReference type="InterPro" id="IPR017451">
    <property type="entry name" value="F-box-assoc_interact_dom"/>
</dbReference>
<proteinExistence type="predicted"/>
<accession>A0A6A4KDS4</accession>
<dbReference type="EMBL" id="QEFC01003770">
    <property type="protein sequence ID" value="KAE9446363.1"/>
    <property type="molecule type" value="Genomic_DNA"/>
</dbReference>
<dbReference type="PANTHER" id="PTHR31790:SF526">
    <property type="entry name" value="OS12G0618150 PROTEIN"/>
    <property type="match status" value="1"/>
</dbReference>
<dbReference type="PANTHER" id="PTHR31790">
    <property type="entry name" value="OS02G0783600 PROTEIN"/>
    <property type="match status" value="1"/>
</dbReference>
<protein>
    <recommendedName>
        <fullName evidence="1">F-box associated beta-propeller type 3 domain-containing protein</fullName>
    </recommendedName>
</protein>
<dbReference type="Proteomes" id="UP000428333">
    <property type="component" value="Linkage Group LG13"/>
</dbReference>
<organism evidence="2 3">
    <name type="scientific">Rhododendron williamsianum</name>
    <dbReference type="NCBI Taxonomy" id="262921"/>
    <lineage>
        <taxon>Eukaryota</taxon>
        <taxon>Viridiplantae</taxon>
        <taxon>Streptophyta</taxon>
        <taxon>Embryophyta</taxon>
        <taxon>Tracheophyta</taxon>
        <taxon>Spermatophyta</taxon>
        <taxon>Magnoliopsida</taxon>
        <taxon>eudicotyledons</taxon>
        <taxon>Gunneridae</taxon>
        <taxon>Pentapetalae</taxon>
        <taxon>asterids</taxon>
        <taxon>Ericales</taxon>
        <taxon>Ericaceae</taxon>
        <taxon>Ericoideae</taxon>
        <taxon>Rhodoreae</taxon>
        <taxon>Rhododendron</taxon>
    </lineage>
</organism>
<evidence type="ECO:0000313" key="3">
    <source>
        <dbReference type="Proteomes" id="UP000428333"/>
    </source>
</evidence>
<dbReference type="OrthoDB" id="1924677at2759"/>
<dbReference type="Pfam" id="PF08268">
    <property type="entry name" value="FBA_3"/>
    <property type="match status" value="1"/>
</dbReference>
<evidence type="ECO:0000313" key="2">
    <source>
        <dbReference type="EMBL" id="KAE9446363.1"/>
    </source>
</evidence>